<dbReference type="InterPro" id="IPR029072">
    <property type="entry name" value="YebC-like"/>
</dbReference>
<dbReference type="NCBIfam" id="NF009044">
    <property type="entry name" value="PRK12378.1"/>
    <property type="match status" value="1"/>
</dbReference>
<keyword evidence="5 6" id="KW-0804">Transcription</keyword>
<dbReference type="STRING" id="1817893.AUJ66_07360"/>
<comment type="similarity">
    <text evidence="1 6">Belongs to the TACO1 family.</text>
</comment>
<evidence type="ECO:0000256" key="6">
    <source>
        <dbReference type="HAMAP-Rule" id="MF_00693"/>
    </source>
</evidence>
<dbReference type="Pfam" id="PF01709">
    <property type="entry name" value="Transcrip_reg"/>
    <property type="match status" value="1"/>
</dbReference>
<dbReference type="HAMAP" id="MF_00693">
    <property type="entry name" value="Transcrip_reg_TACO1"/>
    <property type="match status" value="1"/>
</dbReference>
<accession>A0A1J4SBI3</accession>
<dbReference type="InterPro" id="IPR026564">
    <property type="entry name" value="Transcrip_reg_TACO1-like_dom3"/>
</dbReference>
<keyword evidence="2 6" id="KW-0963">Cytoplasm</keyword>
<comment type="subcellular location">
    <subcellularLocation>
        <location evidence="6">Cytoplasm</location>
    </subcellularLocation>
</comment>
<dbReference type="InterPro" id="IPR002876">
    <property type="entry name" value="Transcrip_reg_TACO1-like"/>
</dbReference>
<dbReference type="NCBIfam" id="NF001030">
    <property type="entry name" value="PRK00110.1"/>
    <property type="match status" value="1"/>
</dbReference>
<name>A0A1J4SBI3_9BACT</name>
<dbReference type="Proteomes" id="UP000182278">
    <property type="component" value="Unassembled WGS sequence"/>
</dbReference>
<keyword evidence="3 6" id="KW-0805">Transcription regulation</keyword>
<reference evidence="9 10" key="1">
    <citation type="journal article" date="2016" name="Environ. Microbiol.">
        <title>Genomic resolution of a cold subsurface aquifer community provides metabolic insights for novel microbes adapted to high CO concentrations.</title>
        <authorList>
            <person name="Probst A.J."/>
            <person name="Castelle C.J."/>
            <person name="Singh A."/>
            <person name="Brown C.T."/>
            <person name="Anantharaman K."/>
            <person name="Sharon I."/>
            <person name="Hug L.A."/>
            <person name="Burstein D."/>
            <person name="Emerson J.B."/>
            <person name="Thomas B.C."/>
            <person name="Banfield J.F."/>
        </authorList>
    </citation>
    <scope>NUCLEOTIDE SEQUENCE [LARGE SCALE GENOMIC DNA]</scope>
    <source>
        <strain evidence="9">CG1_02_38_46</strain>
    </source>
</reference>
<evidence type="ECO:0000256" key="5">
    <source>
        <dbReference type="ARBA" id="ARBA00023163"/>
    </source>
</evidence>
<comment type="caution">
    <text evidence="9">The sequence shown here is derived from an EMBL/GenBank/DDBJ whole genome shotgun (WGS) entry which is preliminary data.</text>
</comment>
<dbReference type="InterPro" id="IPR048300">
    <property type="entry name" value="TACO1_YebC-like_2nd/3rd_dom"/>
</dbReference>
<dbReference type="Pfam" id="PF20772">
    <property type="entry name" value="TACO1_YebC_N"/>
    <property type="match status" value="1"/>
</dbReference>
<dbReference type="GO" id="GO:0003677">
    <property type="term" value="F:DNA binding"/>
    <property type="evidence" value="ECO:0007669"/>
    <property type="project" value="UniProtKB-UniRule"/>
</dbReference>
<dbReference type="InterPro" id="IPR017856">
    <property type="entry name" value="Integrase-like_N"/>
</dbReference>
<sequence length="238" mass="26502">MSGHSRWAGIKHKKAAVDAQRGKIFTKLIREITVAVRHSGENPEANPRLRKAIEEAKSYNMPSDNIKRAVQRGTGELPGVTYEECIYEGYGPGGVAVMVKVLTDNKNRITSEVRKIFSKNGGSLGEAGCVNWMFSPKGLISISKKRIGEENLMTLALQSCAEDIQSDDENFYQIITSPGDLEKVKKTMEKIGIEKSEITMMPKTYIKLDGDPAEQMLRLMNELDDNDDVQAVFANFEI</sequence>
<feature type="domain" description="TACO1/YebC-like second and third" evidence="7">
    <location>
        <begin position="82"/>
        <end position="236"/>
    </location>
</feature>
<dbReference type="SUPFAM" id="SSF75625">
    <property type="entry name" value="YebC-like"/>
    <property type="match status" value="1"/>
</dbReference>
<keyword evidence="4 6" id="KW-0238">DNA-binding</keyword>
<gene>
    <name evidence="9" type="ORF">AUJ66_07360</name>
</gene>
<dbReference type="Gene3D" id="1.10.10.200">
    <property type="match status" value="1"/>
</dbReference>
<dbReference type="PANTHER" id="PTHR12532:SF6">
    <property type="entry name" value="TRANSCRIPTIONAL REGULATORY PROTEIN YEBC-RELATED"/>
    <property type="match status" value="1"/>
</dbReference>
<evidence type="ECO:0000259" key="8">
    <source>
        <dbReference type="Pfam" id="PF20772"/>
    </source>
</evidence>
<evidence type="ECO:0000256" key="4">
    <source>
        <dbReference type="ARBA" id="ARBA00023125"/>
    </source>
</evidence>
<dbReference type="Gene3D" id="3.30.70.980">
    <property type="match status" value="2"/>
</dbReference>
<dbReference type="GO" id="GO:0006355">
    <property type="term" value="P:regulation of DNA-templated transcription"/>
    <property type="evidence" value="ECO:0007669"/>
    <property type="project" value="UniProtKB-UniRule"/>
</dbReference>
<dbReference type="GO" id="GO:0005829">
    <property type="term" value="C:cytosol"/>
    <property type="evidence" value="ECO:0007669"/>
    <property type="project" value="TreeGrafter"/>
</dbReference>
<feature type="domain" description="TACO1/YebC-like N-terminal" evidence="8">
    <location>
        <begin position="5"/>
        <end position="76"/>
    </location>
</feature>
<evidence type="ECO:0000313" key="9">
    <source>
        <dbReference type="EMBL" id="OIN96098.1"/>
    </source>
</evidence>
<evidence type="ECO:0000256" key="1">
    <source>
        <dbReference type="ARBA" id="ARBA00008724"/>
    </source>
</evidence>
<dbReference type="PANTHER" id="PTHR12532">
    <property type="entry name" value="TRANSLATIONAL ACTIVATOR OF CYTOCHROME C OXIDASE 1"/>
    <property type="match status" value="1"/>
</dbReference>
<protein>
    <recommendedName>
        <fullName evidence="6">Probable transcriptional regulatory protein AUJ66_07360</fullName>
    </recommendedName>
</protein>
<evidence type="ECO:0000256" key="2">
    <source>
        <dbReference type="ARBA" id="ARBA00022490"/>
    </source>
</evidence>
<evidence type="ECO:0000313" key="10">
    <source>
        <dbReference type="Proteomes" id="UP000182278"/>
    </source>
</evidence>
<dbReference type="AlphaFoldDB" id="A0A1J4SBI3"/>
<evidence type="ECO:0000256" key="3">
    <source>
        <dbReference type="ARBA" id="ARBA00023015"/>
    </source>
</evidence>
<dbReference type="EMBL" id="MNUO01000112">
    <property type="protein sequence ID" value="OIN96098.1"/>
    <property type="molecule type" value="Genomic_DNA"/>
</dbReference>
<dbReference type="InterPro" id="IPR049083">
    <property type="entry name" value="TACO1_YebC_N"/>
</dbReference>
<dbReference type="FunFam" id="1.10.10.200:FF:000002">
    <property type="entry name" value="Probable transcriptional regulatory protein CLM62_37755"/>
    <property type="match status" value="1"/>
</dbReference>
<evidence type="ECO:0000259" key="7">
    <source>
        <dbReference type="Pfam" id="PF01709"/>
    </source>
</evidence>
<proteinExistence type="inferred from homology"/>
<organism evidence="9 10">
    <name type="scientific">Candidatus Desantisbacteria bacterium CG1_02_38_46</name>
    <dbReference type="NCBI Taxonomy" id="1817893"/>
    <lineage>
        <taxon>Bacteria</taxon>
        <taxon>Candidatus Desantisiibacteriota</taxon>
    </lineage>
</organism>
<dbReference type="NCBIfam" id="TIGR01033">
    <property type="entry name" value="YebC/PmpR family DNA-binding transcriptional regulator"/>
    <property type="match status" value="1"/>
</dbReference>